<dbReference type="Gene3D" id="3.40.50.720">
    <property type="entry name" value="NAD(P)-binding Rossmann-like Domain"/>
    <property type="match status" value="1"/>
</dbReference>
<evidence type="ECO:0000313" key="7">
    <source>
        <dbReference type="EMBL" id="QDP97451.1"/>
    </source>
</evidence>
<dbReference type="OrthoDB" id="7345302at2"/>
<dbReference type="KEGG" id="mik:FOE78_17360"/>
<gene>
    <name evidence="7" type="ORF">FOE78_17360</name>
</gene>
<dbReference type="RefSeq" id="WP_143987410.1">
    <property type="nucleotide sequence ID" value="NZ_CP041692.1"/>
</dbReference>
<dbReference type="Pfam" id="PF13241">
    <property type="entry name" value="NAD_binding_7"/>
    <property type="match status" value="1"/>
</dbReference>
<organism evidence="7 8">
    <name type="scientific">Microlunatus elymi</name>
    <dbReference type="NCBI Taxonomy" id="2596828"/>
    <lineage>
        <taxon>Bacteria</taxon>
        <taxon>Bacillati</taxon>
        <taxon>Actinomycetota</taxon>
        <taxon>Actinomycetes</taxon>
        <taxon>Propionibacteriales</taxon>
        <taxon>Propionibacteriaceae</taxon>
        <taxon>Microlunatus</taxon>
    </lineage>
</organism>
<evidence type="ECO:0000256" key="1">
    <source>
        <dbReference type="ARBA" id="ARBA00005010"/>
    </source>
</evidence>
<dbReference type="EMBL" id="CP041692">
    <property type="protein sequence ID" value="QDP97451.1"/>
    <property type="molecule type" value="Genomic_DNA"/>
</dbReference>
<dbReference type="Proteomes" id="UP000319263">
    <property type="component" value="Chromosome"/>
</dbReference>
<accession>A0A516Q2M0</accession>
<evidence type="ECO:0000313" key="8">
    <source>
        <dbReference type="Proteomes" id="UP000319263"/>
    </source>
</evidence>
<dbReference type="AlphaFoldDB" id="A0A516Q2M0"/>
<evidence type="ECO:0000256" key="2">
    <source>
        <dbReference type="ARBA" id="ARBA00012400"/>
    </source>
</evidence>
<proteinExistence type="predicted"/>
<keyword evidence="3" id="KW-0560">Oxidoreductase</keyword>
<dbReference type="SUPFAM" id="SSF51735">
    <property type="entry name" value="NAD(P)-binding Rossmann-fold domains"/>
    <property type="match status" value="1"/>
</dbReference>
<dbReference type="UniPathway" id="UPA00262">
    <property type="reaction ID" value="UER00222"/>
</dbReference>
<name>A0A516Q2M0_9ACTN</name>
<dbReference type="EC" id="1.3.1.76" evidence="2"/>
<dbReference type="InterPro" id="IPR028161">
    <property type="entry name" value="Met8-like"/>
</dbReference>
<dbReference type="GO" id="GO:0004325">
    <property type="term" value="F:ferrochelatase activity"/>
    <property type="evidence" value="ECO:0007669"/>
    <property type="project" value="InterPro"/>
</dbReference>
<keyword evidence="5" id="KW-0627">Porphyrin biosynthesis</keyword>
<dbReference type="InterPro" id="IPR006367">
    <property type="entry name" value="Sirohaem_synthase_N"/>
</dbReference>
<protein>
    <recommendedName>
        <fullName evidence="2">precorrin-2 dehydrogenase</fullName>
        <ecNumber evidence="2">1.3.1.76</ecNumber>
    </recommendedName>
</protein>
<dbReference type="GO" id="GO:0019354">
    <property type="term" value="P:siroheme biosynthetic process"/>
    <property type="evidence" value="ECO:0007669"/>
    <property type="project" value="UniProtKB-UniPathway"/>
</dbReference>
<dbReference type="InterPro" id="IPR036291">
    <property type="entry name" value="NAD(P)-bd_dom_sf"/>
</dbReference>
<dbReference type="PANTHER" id="PTHR35330">
    <property type="entry name" value="SIROHEME BIOSYNTHESIS PROTEIN MET8"/>
    <property type="match status" value="1"/>
</dbReference>
<dbReference type="PANTHER" id="PTHR35330:SF1">
    <property type="entry name" value="SIROHEME BIOSYNTHESIS PROTEIN MET8"/>
    <property type="match status" value="1"/>
</dbReference>
<evidence type="ECO:0000256" key="5">
    <source>
        <dbReference type="ARBA" id="ARBA00023244"/>
    </source>
</evidence>
<dbReference type="NCBIfam" id="TIGR01470">
    <property type="entry name" value="cysG_Nterm"/>
    <property type="match status" value="1"/>
</dbReference>
<keyword evidence="8" id="KW-1185">Reference proteome</keyword>
<sequence length="162" mass="17549">MSEPTPYLTGLRLAGRRVVVVGAGRVAERRLGRLLDAGADVEVIAPEATPVIARRAEEGRLTWSRRTFQPADLDGAWYVLAATDDPGCNEQVSSVAERARIFCVRSDNRDRATAWTPASGEIDGVQLGVLAGGDHGRSRRLRDALLDTLTKIIDADAERPTD</sequence>
<comment type="catalytic activity">
    <reaction evidence="6">
        <text>precorrin-2 + NAD(+) = sirohydrochlorin + NADH + 2 H(+)</text>
        <dbReference type="Rhea" id="RHEA:15613"/>
        <dbReference type="ChEBI" id="CHEBI:15378"/>
        <dbReference type="ChEBI" id="CHEBI:57540"/>
        <dbReference type="ChEBI" id="CHEBI:57945"/>
        <dbReference type="ChEBI" id="CHEBI:58351"/>
        <dbReference type="ChEBI" id="CHEBI:58827"/>
        <dbReference type="EC" id="1.3.1.76"/>
    </reaction>
</comment>
<evidence type="ECO:0000256" key="6">
    <source>
        <dbReference type="ARBA" id="ARBA00047561"/>
    </source>
</evidence>
<reference evidence="7 8" key="1">
    <citation type="submission" date="2019-07" db="EMBL/GenBank/DDBJ databases">
        <title>Microlunatus dokdonensis sp. nov. isolated from the rhizospheric soil of the wild plant Elymus tsukushiensis.</title>
        <authorList>
            <person name="Ghim S.-Y."/>
            <person name="Hwang Y.-J."/>
            <person name="Son J.-S."/>
            <person name="Shin J.-H."/>
        </authorList>
    </citation>
    <scope>NUCLEOTIDE SEQUENCE [LARGE SCALE GENOMIC DNA]</scope>
    <source>
        <strain evidence="7 8">KUDC0627</strain>
    </source>
</reference>
<evidence type="ECO:0000256" key="4">
    <source>
        <dbReference type="ARBA" id="ARBA00023027"/>
    </source>
</evidence>
<comment type="pathway">
    <text evidence="1">Porphyrin-containing compound metabolism; siroheme biosynthesis; sirohydrochlorin from precorrin-2: step 1/1.</text>
</comment>
<evidence type="ECO:0000256" key="3">
    <source>
        <dbReference type="ARBA" id="ARBA00023002"/>
    </source>
</evidence>
<dbReference type="GO" id="GO:0043115">
    <property type="term" value="F:precorrin-2 dehydrogenase activity"/>
    <property type="evidence" value="ECO:0007669"/>
    <property type="project" value="UniProtKB-EC"/>
</dbReference>
<keyword evidence="4" id="KW-0520">NAD</keyword>